<name>A0ABT5YHT7_9PROT</name>
<dbReference type="Pfam" id="PF25944">
    <property type="entry name" value="Beta-barrel_RND"/>
    <property type="match status" value="1"/>
</dbReference>
<dbReference type="PROSITE" id="PS51257">
    <property type="entry name" value="PROKAR_LIPOPROTEIN"/>
    <property type="match status" value="1"/>
</dbReference>
<dbReference type="EMBL" id="JARHUD010000001">
    <property type="protein sequence ID" value="MDF2094505.1"/>
    <property type="molecule type" value="Genomic_DNA"/>
</dbReference>
<comment type="caution">
    <text evidence="9">The sequence shown here is derived from an EMBL/GenBank/DDBJ whole genome shotgun (WGS) entry which is preliminary data.</text>
</comment>
<comment type="similarity">
    <text evidence="2">Belongs to the membrane fusion protein (MFP) (TC 8.A.1) family.</text>
</comment>
<dbReference type="Gene3D" id="2.40.30.170">
    <property type="match status" value="1"/>
</dbReference>
<accession>A0ABT5YHT7</accession>
<dbReference type="InterPro" id="IPR058625">
    <property type="entry name" value="MdtA-like_BSH"/>
</dbReference>
<dbReference type="Gene3D" id="1.10.287.470">
    <property type="entry name" value="Helix hairpin bin"/>
    <property type="match status" value="1"/>
</dbReference>
<feature type="signal peptide" evidence="4">
    <location>
        <begin position="1"/>
        <end position="32"/>
    </location>
</feature>
<keyword evidence="4" id="KW-0732">Signal</keyword>
<protein>
    <submittedName>
        <fullName evidence="9">Efflux RND transporter periplasmic adaptor subunit</fullName>
    </submittedName>
</protein>
<reference evidence="9 10" key="1">
    <citation type="submission" date="2023-03" db="EMBL/GenBank/DDBJ databases">
        <title>Fodinicurvata sp. CAU 1616 isolated from sea sendiment.</title>
        <authorList>
            <person name="Kim W."/>
        </authorList>
    </citation>
    <scope>NUCLEOTIDE SEQUENCE [LARGE SCALE GENOMIC DNA]</scope>
    <source>
        <strain evidence="9 10">CAU 1616</strain>
    </source>
</reference>
<dbReference type="InterPro" id="IPR006143">
    <property type="entry name" value="RND_pump_MFP"/>
</dbReference>
<evidence type="ECO:0000259" key="7">
    <source>
        <dbReference type="Pfam" id="PF25944"/>
    </source>
</evidence>
<dbReference type="Pfam" id="PF25876">
    <property type="entry name" value="HH_MFP_RND"/>
    <property type="match status" value="1"/>
</dbReference>
<feature type="chain" id="PRO_5046079192" evidence="4">
    <location>
        <begin position="33"/>
        <end position="387"/>
    </location>
</feature>
<dbReference type="InterPro" id="IPR058624">
    <property type="entry name" value="MdtA-like_HH"/>
</dbReference>
<evidence type="ECO:0000256" key="1">
    <source>
        <dbReference type="ARBA" id="ARBA00004196"/>
    </source>
</evidence>
<dbReference type="RefSeq" id="WP_275819071.1">
    <property type="nucleotide sequence ID" value="NZ_JARHUD010000001.1"/>
</dbReference>
<proteinExistence type="inferred from homology"/>
<evidence type="ECO:0000313" key="10">
    <source>
        <dbReference type="Proteomes" id="UP001215503"/>
    </source>
</evidence>
<evidence type="ECO:0000259" key="6">
    <source>
        <dbReference type="Pfam" id="PF25917"/>
    </source>
</evidence>
<evidence type="ECO:0000256" key="4">
    <source>
        <dbReference type="SAM" id="SignalP"/>
    </source>
</evidence>
<feature type="domain" description="Multidrug resistance protein MdtA-like alpha-helical hairpin" evidence="5">
    <location>
        <begin position="108"/>
        <end position="178"/>
    </location>
</feature>
<dbReference type="NCBIfam" id="TIGR01730">
    <property type="entry name" value="RND_mfp"/>
    <property type="match status" value="1"/>
</dbReference>
<sequence>MNHKKKLTRWGKAATCVLALAAACGLAQPAAAQMPGLEMPNPAVVVQPIEVQVIDHPEEFLGQVEAIEAVDLRARVQGFLQEVSFAPGQRVEEGDLLFIIEPDQYDAQLSSAQAQLSRAEAGADEAQRTLARTQELANRGTSPQASLDEARAAAAMAEADVEAAKAAVSAAQLDLSYTQIHAPIGGQIGQSQFSHGNLVGPDLGSLARIVQLDPIRVGFSLTDDRFATLRQQVVDAGGTLESDALQMRLRLPNGVDYAHQGRLEYVSSEVDTRTGTVPVRLIFPNPDGLLLPGQNVTLYIQEGEQRELPVVPQSAVLQDRSGRYVYILQDDDTVTQQRIETGARVPDGWAVVEGLEGGELVVTQGVQRLSEGAAVQPSQGRPVGDDG</sequence>
<gene>
    <name evidence="9" type="ORF">P2G67_00780</name>
</gene>
<feature type="domain" description="Multidrug resistance protein MdtA-like C-terminal permuted SH3" evidence="8">
    <location>
        <begin position="310"/>
        <end position="368"/>
    </location>
</feature>
<dbReference type="InterPro" id="IPR058627">
    <property type="entry name" value="MdtA-like_C"/>
</dbReference>
<keyword evidence="10" id="KW-1185">Reference proteome</keyword>
<evidence type="ECO:0000256" key="2">
    <source>
        <dbReference type="ARBA" id="ARBA00009477"/>
    </source>
</evidence>
<evidence type="ECO:0000259" key="8">
    <source>
        <dbReference type="Pfam" id="PF25967"/>
    </source>
</evidence>
<feature type="domain" description="Multidrug resistance protein MdtA-like barrel-sandwich hybrid" evidence="6">
    <location>
        <begin position="69"/>
        <end position="199"/>
    </location>
</feature>
<comment type="subcellular location">
    <subcellularLocation>
        <location evidence="1">Cell envelope</location>
    </subcellularLocation>
</comment>
<evidence type="ECO:0000259" key="5">
    <source>
        <dbReference type="Pfam" id="PF25876"/>
    </source>
</evidence>
<keyword evidence="3" id="KW-0175">Coiled coil</keyword>
<dbReference type="Gene3D" id="2.40.420.20">
    <property type="match status" value="1"/>
</dbReference>
<dbReference type="PANTHER" id="PTHR30158">
    <property type="entry name" value="ACRA/E-RELATED COMPONENT OF DRUG EFFLUX TRANSPORTER"/>
    <property type="match status" value="1"/>
</dbReference>
<organism evidence="9 10">
    <name type="scientific">Aquibaculum arenosum</name>
    <dbReference type="NCBI Taxonomy" id="3032591"/>
    <lineage>
        <taxon>Bacteria</taxon>
        <taxon>Pseudomonadati</taxon>
        <taxon>Pseudomonadota</taxon>
        <taxon>Alphaproteobacteria</taxon>
        <taxon>Rhodospirillales</taxon>
        <taxon>Rhodovibrionaceae</taxon>
        <taxon>Aquibaculum</taxon>
    </lineage>
</organism>
<evidence type="ECO:0000256" key="3">
    <source>
        <dbReference type="SAM" id="Coils"/>
    </source>
</evidence>
<feature type="domain" description="Multidrug resistance protein MdtA-like beta-barrel" evidence="7">
    <location>
        <begin position="214"/>
        <end position="303"/>
    </location>
</feature>
<dbReference type="SUPFAM" id="SSF111369">
    <property type="entry name" value="HlyD-like secretion proteins"/>
    <property type="match status" value="1"/>
</dbReference>
<dbReference type="Gene3D" id="2.40.50.100">
    <property type="match status" value="1"/>
</dbReference>
<evidence type="ECO:0000313" key="9">
    <source>
        <dbReference type="EMBL" id="MDF2094505.1"/>
    </source>
</evidence>
<dbReference type="Proteomes" id="UP001215503">
    <property type="component" value="Unassembled WGS sequence"/>
</dbReference>
<dbReference type="Pfam" id="PF25917">
    <property type="entry name" value="BSH_RND"/>
    <property type="match status" value="1"/>
</dbReference>
<dbReference type="Pfam" id="PF25967">
    <property type="entry name" value="RND-MFP_C"/>
    <property type="match status" value="1"/>
</dbReference>
<feature type="coiled-coil region" evidence="3">
    <location>
        <begin position="109"/>
        <end position="167"/>
    </location>
</feature>
<dbReference type="InterPro" id="IPR058626">
    <property type="entry name" value="MdtA-like_b-barrel"/>
</dbReference>